<keyword evidence="2" id="KW-1185">Reference proteome</keyword>
<name>A0A182M053_9DIPT</name>
<dbReference type="Proteomes" id="UP000075883">
    <property type="component" value="Unassembled WGS sequence"/>
</dbReference>
<dbReference type="VEuPathDB" id="VectorBase:ACUA006208"/>
<reference evidence="1" key="2">
    <citation type="submission" date="2020-05" db="UniProtKB">
        <authorList>
            <consortium name="EnsemblMetazoa"/>
        </authorList>
    </citation>
    <scope>IDENTIFICATION</scope>
    <source>
        <strain evidence="1">A-37</strain>
    </source>
</reference>
<reference evidence="2" key="1">
    <citation type="submission" date="2013-09" db="EMBL/GenBank/DDBJ databases">
        <title>The Genome Sequence of Anopheles culicifacies species A.</title>
        <authorList>
            <consortium name="The Broad Institute Genomics Platform"/>
            <person name="Neafsey D.E."/>
            <person name="Besansky N."/>
            <person name="Howell P."/>
            <person name="Walton C."/>
            <person name="Young S.K."/>
            <person name="Zeng Q."/>
            <person name="Gargeya S."/>
            <person name="Fitzgerald M."/>
            <person name="Haas B."/>
            <person name="Abouelleil A."/>
            <person name="Allen A.W."/>
            <person name="Alvarado L."/>
            <person name="Arachchi H.M."/>
            <person name="Berlin A.M."/>
            <person name="Chapman S.B."/>
            <person name="Gainer-Dewar J."/>
            <person name="Goldberg J."/>
            <person name="Griggs A."/>
            <person name="Gujja S."/>
            <person name="Hansen M."/>
            <person name="Howarth C."/>
            <person name="Imamovic A."/>
            <person name="Ireland A."/>
            <person name="Larimer J."/>
            <person name="McCowan C."/>
            <person name="Murphy C."/>
            <person name="Pearson M."/>
            <person name="Poon T.W."/>
            <person name="Priest M."/>
            <person name="Roberts A."/>
            <person name="Saif S."/>
            <person name="Shea T."/>
            <person name="Sisk P."/>
            <person name="Sykes S."/>
            <person name="Wortman J."/>
            <person name="Nusbaum C."/>
            <person name="Birren B."/>
        </authorList>
    </citation>
    <scope>NUCLEOTIDE SEQUENCE [LARGE SCALE GENOMIC DNA]</scope>
    <source>
        <strain evidence="2">A-37</strain>
    </source>
</reference>
<dbReference type="EMBL" id="AXCM01014359">
    <property type="status" value="NOT_ANNOTATED_CDS"/>
    <property type="molecule type" value="Genomic_DNA"/>
</dbReference>
<evidence type="ECO:0000313" key="2">
    <source>
        <dbReference type="Proteomes" id="UP000075883"/>
    </source>
</evidence>
<proteinExistence type="predicted"/>
<accession>A0A182M053</accession>
<evidence type="ECO:0000313" key="1">
    <source>
        <dbReference type="EnsemblMetazoa" id="ACUA006208-PA"/>
    </source>
</evidence>
<sequence length="117" mass="13874">MPGNISTFPCDDLFRHKLLHTDLTEEEIDEAAFKCLKYDMIKEIIPRIGKRAKFVQRYEEYKENLTERPAFAELQLDDKNLLRKILVPTERCSYLLMYNQFALRSKCLIDQAMVVLK</sequence>
<protein>
    <submittedName>
        <fullName evidence="1">Uncharacterized protein</fullName>
    </submittedName>
</protein>
<organism evidence="1 2">
    <name type="scientific">Anopheles culicifacies</name>
    <dbReference type="NCBI Taxonomy" id="139723"/>
    <lineage>
        <taxon>Eukaryota</taxon>
        <taxon>Metazoa</taxon>
        <taxon>Ecdysozoa</taxon>
        <taxon>Arthropoda</taxon>
        <taxon>Hexapoda</taxon>
        <taxon>Insecta</taxon>
        <taxon>Pterygota</taxon>
        <taxon>Neoptera</taxon>
        <taxon>Endopterygota</taxon>
        <taxon>Diptera</taxon>
        <taxon>Nematocera</taxon>
        <taxon>Culicoidea</taxon>
        <taxon>Culicidae</taxon>
        <taxon>Anophelinae</taxon>
        <taxon>Anopheles</taxon>
        <taxon>culicifacies species complex</taxon>
    </lineage>
</organism>
<dbReference type="EnsemblMetazoa" id="ACUA006208-RA">
    <property type="protein sequence ID" value="ACUA006208-PA"/>
    <property type="gene ID" value="ACUA006208"/>
</dbReference>
<dbReference type="AlphaFoldDB" id="A0A182M053"/>